<dbReference type="PROSITE" id="PS51257">
    <property type="entry name" value="PROKAR_LIPOPROTEIN"/>
    <property type="match status" value="1"/>
</dbReference>
<comment type="caution">
    <text evidence="2">The sequence shown here is derived from an EMBL/GenBank/DDBJ whole genome shotgun (WGS) entry which is preliminary data.</text>
</comment>
<organism evidence="2 3">
    <name type="scientific">Eikenella corrodens</name>
    <dbReference type="NCBI Taxonomy" id="539"/>
    <lineage>
        <taxon>Bacteria</taxon>
        <taxon>Pseudomonadati</taxon>
        <taxon>Pseudomonadota</taxon>
        <taxon>Betaproteobacteria</taxon>
        <taxon>Neisseriales</taxon>
        <taxon>Neisseriaceae</taxon>
        <taxon>Eikenella</taxon>
    </lineage>
</organism>
<sequence length="275" mass="30218">MYKLQLIPLLLAAIGLSACSPQDNHPTPTVASIPAASVAEAPTQVQTVSAPVVLEGSWSDAVPVYYQTPDPGLKRALAILHQGLNDPMMTTPGAKPGPFNNLSVWAAQILATHPDQTMAWCQELRQQHPNNQLILIFQLSGTPDSRKCLGQLDLPPEYQEVLSAPTLTAESFLRLNLAPVTLDIHWASFYATGQPEYVYRIVDYVADNAELLDEKPANPTQQDAEKILTYGAARWSLGSNMKQYPQIKALVEKYTAGWPSERQQALQRALNPPQQ</sequence>
<dbReference type="EMBL" id="LXSH01000010">
    <property type="protein sequence ID" value="OAM24123.1"/>
    <property type="molecule type" value="Genomic_DNA"/>
</dbReference>
<dbReference type="Proteomes" id="UP000078103">
    <property type="component" value="Unassembled WGS sequence"/>
</dbReference>
<dbReference type="AlphaFoldDB" id="A0A1A9RTX2"/>
<evidence type="ECO:0000313" key="2">
    <source>
        <dbReference type="EMBL" id="OAM24123.1"/>
    </source>
</evidence>
<dbReference type="RefSeq" id="WP_064105225.1">
    <property type="nucleotide sequence ID" value="NZ_LXSH01000010.1"/>
</dbReference>
<feature type="chain" id="PRO_5008396164" evidence="1">
    <location>
        <begin position="19"/>
        <end position="275"/>
    </location>
</feature>
<feature type="signal peptide" evidence="1">
    <location>
        <begin position="1"/>
        <end position="18"/>
    </location>
</feature>
<reference evidence="3" key="1">
    <citation type="submission" date="2016-05" db="EMBL/GenBank/DDBJ databases">
        <title>Draft genome of Corynebacterium afermentans subsp. afermentans LCDC 88199T.</title>
        <authorList>
            <person name="Bernier A.-M."/>
            <person name="Bernard K."/>
        </authorList>
    </citation>
    <scope>NUCLEOTIDE SEQUENCE [LARGE SCALE GENOMIC DNA]</scope>
    <source>
        <strain evidence="3">NML120819</strain>
    </source>
</reference>
<proteinExistence type="predicted"/>
<accession>A0A1A9RTX2</accession>
<keyword evidence="1" id="KW-0732">Signal</keyword>
<gene>
    <name evidence="2" type="ORF">A7P89_02405</name>
</gene>
<protein>
    <submittedName>
        <fullName evidence="2">Uncharacterized protein</fullName>
    </submittedName>
</protein>
<evidence type="ECO:0000313" key="3">
    <source>
        <dbReference type="Proteomes" id="UP000078103"/>
    </source>
</evidence>
<evidence type="ECO:0000256" key="1">
    <source>
        <dbReference type="SAM" id="SignalP"/>
    </source>
</evidence>
<name>A0A1A9RTX2_EIKCO</name>